<comment type="caution">
    <text evidence="1">The sequence shown here is derived from an EMBL/GenBank/DDBJ whole genome shotgun (WGS) entry which is preliminary data.</text>
</comment>
<organism evidence="1">
    <name type="scientific">Schlesneria paludicola</name>
    <dbReference type="NCBI Taxonomy" id="360056"/>
    <lineage>
        <taxon>Bacteria</taxon>
        <taxon>Pseudomonadati</taxon>
        <taxon>Planctomycetota</taxon>
        <taxon>Planctomycetia</taxon>
        <taxon>Planctomycetales</taxon>
        <taxon>Planctomycetaceae</taxon>
        <taxon>Schlesneria</taxon>
    </lineage>
</organism>
<dbReference type="GO" id="GO:0020037">
    <property type="term" value="F:heme binding"/>
    <property type="evidence" value="ECO:0007669"/>
    <property type="project" value="InterPro"/>
</dbReference>
<evidence type="ECO:0000313" key="1">
    <source>
        <dbReference type="EMBL" id="HEN15769.1"/>
    </source>
</evidence>
<dbReference type="PANTHER" id="PTHR36195:SF4">
    <property type="entry name" value="DOMAIN PROTEIN, PUTATIVE (AFU_ORTHOLOGUE AFUA_5G01990)-RELATED"/>
    <property type="match status" value="1"/>
</dbReference>
<dbReference type="InterPro" id="IPR020835">
    <property type="entry name" value="Catalase_sf"/>
</dbReference>
<dbReference type="SUPFAM" id="SSF56634">
    <property type="entry name" value="Heme-dependent catalase-like"/>
    <property type="match status" value="1"/>
</dbReference>
<dbReference type="AlphaFoldDB" id="A0A7C2NYB3"/>
<reference evidence="1" key="1">
    <citation type="journal article" date="2020" name="mSystems">
        <title>Genome- and Community-Level Interaction Insights into Carbon Utilization and Element Cycling Functions of Hydrothermarchaeota in Hydrothermal Sediment.</title>
        <authorList>
            <person name="Zhou Z."/>
            <person name="Liu Y."/>
            <person name="Xu W."/>
            <person name="Pan J."/>
            <person name="Luo Z.H."/>
            <person name="Li M."/>
        </authorList>
    </citation>
    <scope>NUCLEOTIDE SEQUENCE [LARGE SCALE GENOMIC DNA]</scope>
    <source>
        <strain evidence="1">SpSt-339</strain>
    </source>
</reference>
<dbReference type="PANTHER" id="PTHR36195">
    <property type="entry name" value="DOMAIN PROTEIN, PUTATIVE (AFU_ORTHOLOGUE AFUA_5G01990)-RELATED-RELATED"/>
    <property type="match status" value="1"/>
</dbReference>
<accession>A0A7C2NYB3</accession>
<keyword evidence="1" id="KW-0560">Oxidoreductase</keyword>
<proteinExistence type="predicted"/>
<dbReference type="Gene3D" id="2.40.180.10">
    <property type="entry name" value="Catalase core domain"/>
    <property type="match status" value="1"/>
</dbReference>
<protein>
    <submittedName>
        <fullName evidence="1">Catalase</fullName>
        <ecNumber evidence="1">1.11.1.6</ecNumber>
    </submittedName>
</protein>
<dbReference type="GO" id="GO:0004096">
    <property type="term" value="F:catalase activity"/>
    <property type="evidence" value="ECO:0007669"/>
    <property type="project" value="UniProtKB-EC"/>
</dbReference>
<dbReference type="EMBL" id="DSOK01000283">
    <property type="protein sequence ID" value="HEN15769.1"/>
    <property type="molecule type" value="Genomic_DNA"/>
</dbReference>
<dbReference type="CDD" id="cd08152">
    <property type="entry name" value="y4iL_like"/>
    <property type="match status" value="1"/>
</dbReference>
<gene>
    <name evidence="1" type="ORF">ENQ76_09920</name>
</gene>
<keyword evidence="1" id="KW-0575">Peroxidase</keyword>
<dbReference type="EC" id="1.11.1.6" evidence="1"/>
<sequence length="356" mass="40164">MDHRDPIPYAESVEVLPSDEADDIRRVVEALKALLQRNREKTGHFQGDVHVKIHGCAAAEFRVLPNLPSELAQGLFKDERTYSAMVRFSNSASQPQPDVIPDGRGLAIKVFNVEGDRLTADEYSGRTQDFVMVNHPVFFARNVKDFLRLEQVLVSANDNPLLTVAEGLTGGDWNPLRWHWREALTAVQIAGHLPAHPASNTYFSMAPIRFGQYVAKYRVRPAGEIPGSWLDLASRLGTQPDALRLMLEETLRSQQVLFEFQVQLRTSANSMPVEDATVEWPESESPYRTVALLLMPRQEIDTEQQKATCRQLAFNVWHAIADHRPLGGINRLRREVYPISAAWRRQEGGAPPQETV</sequence>
<name>A0A7C2NYB3_9PLAN</name>